<evidence type="ECO:0000313" key="1">
    <source>
        <dbReference type="EMBL" id="GJN93342.1"/>
    </source>
</evidence>
<evidence type="ECO:0008006" key="3">
    <source>
        <dbReference type="Google" id="ProtNLM"/>
    </source>
</evidence>
<proteinExistence type="predicted"/>
<sequence length="272" mass="30762">MLHFDAATRAAFWLLGTVDIALKGHRQLQDTVTVVQAAVLYPTSSNVVDTAHLQDCAATVARHIEECCRDHIVIPPSGRLEKQDACYRMLFRSPGQHGEILINIRLFFRHPAHNYLIKRTAASEWAPFPFREITERPRVTLNKVWVYELPIFRIEAAMILALRDSWAVEFLGHSTAPLPETMMQLKLEGGHANVNRLEKLAAGLPWQKIGELHMGAACALREVRHGHDKDFELRMIQLTALLKAGDEQNKASVPEHTALSVPKLRRLRPRAV</sequence>
<name>A0AAV5GVG4_9BASI</name>
<keyword evidence="2" id="KW-1185">Reference proteome</keyword>
<comment type="caution">
    <text evidence="1">The sequence shown here is derived from an EMBL/GenBank/DDBJ whole genome shotgun (WGS) entry which is preliminary data.</text>
</comment>
<organism evidence="1 2">
    <name type="scientific">Rhodotorula paludigena</name>
    <dbReference type="NCBI Taxonomy" id="86838"/>
    <lineage>
        <taxon>Eukaryota</taxon>
        <taxon>Fungi</taxon>
        <taxon>Dikarya</taxon>
        <taxon>Basidiomycota</taxon>
        <taxon>Pucciniomycotina</taxon>
        <taxon>Microbotryomycetes</taxon>
        <taxon>Sporidiobolales</taxon>
        <taxon>Sporidiobolaceae</taxon>
        <taxon>Rhodotorula</taxon>
    </lineage>
</organism>
<reference evidence="1 2" key="1">
    <citation type="submission" date="2021-12" db="EMBL/GenBank/DDBJ databases">
        <title>High titer production of polyol ester of fatty acids by Rhodotorula paludigena BS15 towards product separation-free biomass refinery.</title>
        <authorList>
            <person name="Mano J."/>
            <person name="Ono H."/>
            <person name="Tanaka T."/>
            <person name="Naito K."/>
            <person name="Sushida H."/>
            <person name="Ike M."/>
            <person name="Tokuyasu K."/>
            <person name="Kitaoka M."/>
        </authorList>
    </citation>
    <scope>NUCLEOTIDE SEQUENCE [LARGE SCALE GENOMIC DNA]</scope>
    <source>
        <strain evidence="1 2">BS15</strain>
    </source>
</reference>
<dbReference type="EMBL" id="BQKY01000013">
    <property type="protein sequence ID" value="GJN93342.1"/>
    <property type="molecule type" value="Genomic_DNA"/>
</dbReference>
<gene>
    <name evidence="1" type="ORF">Rhopal_006395-T1</name>
</gene>
<evidence type="ECO:0000313" key="2">
    <source>
        <dbReference type="Proteomes" id="UP001342314"/>
    </source>
</evidence>
<accession>A0AAV5GVG4</accession>
<dbReference type="Proteomes" id="UP001342314">
    <property type="component" value="Unassembled WGS sequence"/>
</dbReference>
<dbReference type="AlphaFoldDB" id="A0AAV5GVG4"/>
<protein>
    <recommendedName>
        <fullName evidence="3">LAGLIDADG endonuclease</fullName>
    </recommendedName>
</protein>